<evidence type="ECO:0000256" key="1">
    <source>
        <dbReference type="ARBA" id="ARBA00023015"/>
    </source>
</evidence>
<keyword evidence="1" id="KW-0805">Transcription regulation</keyword>
<dbReference type="AlphaFoldDB" id="A0A509EN18"/>
<gene>
    <name evidence="5" type="primary">lldR</name>
    <name evidence="5" type="ORF">MET9862_05492</name>
</gene>
<dbReference type="SMART" id="SM00895">
    <property type="entry name" value="FCD"/>
    <property type="match status" value="1"/>
</dbReference>
<dbReference type="SMART" id="SM00345">
    <property type="entry name" value="HTH_GNTR"/>
    <property type="match status" value="1"/>
</dbReference>
<evidence type="ECO:0000313" key="5">
    <source>
        <dbReference type="EMBL" id="VUD74859.1"/>
    </source>
</evidence>
<reference evidence="5 6" key="1">
    <citation type="submission" date="2019-06" db="EMBL/GenBank/DDBJ databases">
        <authorList>
            <person name="Rodrigo-Torres L."/>
            <person name="Arahal R. D."/>
            <person name="Lucena T."/>
        </authorList>
    </citation>
    <scope>NUCLEOTIDE SEQUENCE [LARGE SCALE GENOMIC DNA]</scope>
    <source>
        <strain evidence="5 6">SB0023/3</strain>
    </source>
</reference>
<dbReference type="CDD" id="cd07377">
    <property type="entry name" value="WHTH_GntR"/>
    <property type="match status" value="1"/>
</dbReference>
<dbReference type="Gene3D" id="1.20.120.530">
    <property type="entry name" value="GntR ligand-binding domain-like"/>
    <property type="match status" value="1"/>
</dbReference>
<dbReference type="InterPro" id="IPR036390">
    <property type="entry name" value="WH_DNA-bd_sf"/>
</dbReference>
<dbReference type="PRINTS" id="PR00035">
    <property type="entry name" value="HTHGNTR"/>
</dbReference>
<evidence type="ECO:0000313" key="6">
    <source>
        <dbReference type="Proteomes" id="UP000410984"/>
    </source>
</evidence>
<dbReference type="Pfam" id="PF00392">
    <property type="entry name" value="GntR"/>
    <property type="match status" value="1"/>
</dbReference>
<protein>
    <submittedName>
        <fullName evidence="5">L-lactate dehydrogenase operon regulatory protein</fullName>
    </submittedName>
</protein>
<dbReference type="EMBL" id="CABFPH010000166">
    <property type="protein sequence ID" value="VUD74859.1"/>
    <property type="molecule type" value="Genomic_DNA"/>
</dbReference>
<dbReference type="GO" id="GO:0003677">
    <property type="term" value="F:DNA binding"/>
    <property type="evidence" value="ECO:0007669"/>
    <property type="project" value="UniProtKB-KW"/>
</dbReference>
<evidence type="ECO:0000259" key="4">
    <source>
        <dbReference type="PROSITE" id="PS50949"/>
    </source>
</evidence>
<dbReference type="GO" id="GO:0003700">
    <property type="term" value="F:DNA-binding transcription factor activity"/>
    <property type="evidence" value="ECO:0007669"/>
    <property type="project" value="InterPro"/>
</dbReference>
<dbReference type="OrthoDB" id="5504063at2"/>
<evidence type="ECO:0000256" key="3">
    <source>
        <dbReference type="ARBA" id="ARBA00023163"/>
    </source>
</evidence>
<evidence type="ECO:0000256" key="2">
    <source>
        <dbReference type="ARBA" id="ARBA00023125"/>
    </source>
</evidence>
<dbReference type="Gene3D" id="1.10.10.10">
    <property type="entry name" value="Winged helix-like DNA-binding domain superfamily/Winged helix DNA-binding domain"/>
    <property type="match status" value="1"/>
</dbReference>
<keyword evidence="3" id="KW-0804">Transcription</keyword>
<dbReference type="PANTHER" id="PTHR43537:SF51">
    <property type="entry name" value="HTH-TYPE TRANSCRIPTIONAL REGULATOR LGOR-RELATED"/>
    <property type="match status" value="1"/>
</dbReference>
<dbReference type="Pfam" id="PF07729">
    <property type="entry name" value="FCD"/>
    <property type="match status" value="1"/>
</dbReference>
<sequence length="226" mass="25528">MKALDASQYTSGLNARREQSLGQMAYERLLDMLIRREMPAGTVLHERRLAELLDISRTPTREAMSRLETEGLIERRPGGVLVVKEFSLRELVEILHVRRVLERESVTLATGRIPEAELDALKATIEGLLAAGDPDSPGNWEVDQRFHDLIAERSNNAILAKTIRDLRLKTQMFNLSRMPERFEPVHREHLAVIAALRARDAAAAAAAIEAHLENFKQGIIRRLSEI</sequence>
<organism evidence="5 6">
    <name type="scientific">Methylobacterium symbioticum</name>
    <dbReference type="NCBI Taxonomy" id="2584084"/>
    <lineage>
        <taxon>Bacteria</taxon>
        <taxon>Pseudomonadati</taxon>
        <taxon>Pseudomonadota</taxon>
        <taxon>Alphaproteobacteria</taxon>
        <taxon>Hyphomicrobiales</taxon>
        <taxon>Methylobacteriaceae</taxon>
        <taxon>Methylobacterium</taxon>
    </lineage>
</organism>
<keyword evidence="2" id="KW-0238">DNA-binding</keyword>
<dbReference type="InterPro" id="IPR008920">
    <property type="entry name" value="TF_FadR/GntR_C"/>
</dbReference>
<dbReference type="Proteomes" id="UP000410984">
    <property type="component" value="Unassembled WGS sequence"/>
</dbReference>
<dbReference type="InterPro" id="IPR011711">
    <property type="entry name" value="GntR_C"/>
</dbReference>
<keyword evidence="6" id="KW-1185">Reference proteome</keyword>
<dbReference type="InterPro" id="IPR036388">
    <property type="entry name" value="WH-like_DNA-bd_sf"/>
</dbReference>
<feature type="domain" description="HTH gntR-type" evidence="4">
    <location>
        <begin position="19"/>
        <end position="86"/>
    </location>
</feature>
<name>A0A509EN18_9HYPH</name>
<proteinExistence type="predicted"/>
<accession>A0A509EN18</accession>
<dbReference type="SUPFAM" id="SSF48008">
    <property type="entry name" value="GntR ligand-binding domain-like"/>
    <property type="match status" value="1"/>
</dbReference>
<dbReference type="InterPro" id="IPR000524">
    <property type="entry name" value="Tscrpt_reg_HTH_GntR"/>
</dbReference>
<dbReference type="SUPFAM" id="SSF46785">
    <property type="entry name" value="Winged helix' DNA-binding domain"/>
    <property type="match status" value="1"/>
</dbReference>
<dbReference type="PANTHER" id="PTHR43537">
    <property type="entry name" value="TRANSCRIPTIONAL REGULATOR, GNTR FAMILY"/>
    <property type="match status" value="1"/>
</dbReference>
<dbReference type="PROSITE" id="PS50949">
    <property type="entry name" value="HTH_GNTR"/>
    <property type="match status" value="1"/>
</dbReference>
<dbReference type="RefSeq" id="WP_142586116.1">
    <property type="nucleotide sequence ID" value="NZ_CABFPH010000166.1"/>
</dbReference>